<evidence type="ECO:0000256" key="1">
    <source>
        <dbReference type="SAM" id="Phobius"/>
    </source>
</evidence>
<gene>
    <name evidence="2" type="ORF">IFT62_06635</name>
</gene>
<proteinExistence type="predicted"/>
<feature type="transmembrane region" description="Helical" evidence="1">
    <location>
        <begin position="12"/>
        <end position="43"/>
    </location>
</feature>
<name>A0ABR9A4I1_9PSED</name>
<sequence>MSAFIFLRDPMFLIGVPVLTVGLFYDLAVCTALGMSLVACALIPA</sequence>
<organism evidence="2 3">
    <name type="scientific">Pseudomonas lutea</name>
    <dbReference type="NCBI Taxonomy" id="243924"/>
    <lineage>
        <taxon>Bacteria</taxon>
        <taxon>Pseudomonadati</taxon>
        <taxon>Pseudomonadota</taxon>
        <taxon>Gammaproteobacteria</taxon>
        <taxon>Pseudomonadales</taxon>
        <taxon>Pseudomonadaceae</taxon>
        <taxon>Pseudomonas</taxon>
    </lineage>
</organism>
<evidence type="ECO:0000313" key="3">
    <source>
        <dbReference type="Proteomes" id="UP000625247"/>
    </source>
</evidence>
<protein>
    <submittedName>
        <fullName evidence="2">Uncharacterized protein</fullName>
    </submittedName>
</protein>
<evidence type="ECO:0000313" key="2">
    <source>
        <dbReference type="EMBL" id="MBD8120886.1"/>
    </source>
</evidence>
<dbReference type="RefSeq" id="WP_191943525.1">
    <property type="nucleotide sequence ID" value="NZ_JACYNP010000002.1"/>
</dbReference>
<comment type="caution">
    <text evidence="2">The sequence shown here is derived from an EMBL/GenBank/DDBJ whole genome shotgun (WGS) entry which is preliminary data.</text>
</comment>
<keyword evidence="1" id="KW-0472">Membrane</keyword>
<keyword evidence="1" id="KW-1133">Transmembrane helix</keyword>
<reference evidence="2 3" key="1">
    <citation type="journal article" date="2020" name="FEMS Microbiol. Ecol.">
        <title>Temporal dynamics of bacterial communities during seed development and maturation.</title>
        <authorList>
            <person name="Chesneau G."/>
            <person name="Torres-Cortes G."/>
            <person name="Briand M."/>
            <person name="Darrasse A."/>
            <person name="Preveaux A."/>
            <person name="Marais C."/>
            <person name="Jacques M.A."/>
            <person name="Shade A."/>
            <person name="Barret M."/>
        </authorList>
    </citation>
    <scope>NUCLEOTIDE SEQUENCE [LARGE SCALE GENOMIC DNA]</scope>
    <source>
        <strain evidence="2 3">CFBP13723</strain>
    </source>
</reference>
<keyword evidence="1" id="KW-0812">Transmembrane</keyword>
<dbReference type="Proteomes" id="UP000625247">
    <property type="component" value="Unassembled WGS sequence"/>
</dbReference>
<dbReference type="EMBL" id="JACYNP010000002">
    <property type="protein sequence ID" value="MBD8120886.1"/>
    <property type="molecule type" value="Genomic_DNA"/>
</dbReference>
<accession>A0ABR9A4I1</accession>
<keyword evidence="3" id="KW-1185">Reference proteome</keyword>